<dbReference type="SUPFAM" id="SSF56925">
    <property type="entry name" value="OMPA-like"/>
    <property type="match status" value="1"/>
</dbReference>
<name>A0A1M3KZI2_9BACT</name>
<evidence type="ECO:0008006" key="4">
    <source>
        <dbReference type="Google" id="ProtNLM"/>
    </source>
</evidence>
<evidence type="ECO:0000256" key="1">
    <source>
        <dbReference type="SAM" id="SignalP"/>
    </source>
</evidence>
<dbReference type="Proteomes" id="UP000184233">
    <property type="component" value="Unassembled WGS sequence"/>
</dbReference>
<gene>
    <name evidence="2" type="ORF">BGO89_06050</name>
</gene>
<protein>
    <recommendedName>
        <fullName evidence="4">Outer membrane protein beta-barrel domain-containing protein</fullName>
    </recommendedName>
</protein>
<evidence type="ECO:0000313" key="3">
    <source>
        <dbReference type="Proteomes" id="UP000184233"/>
    </source>
</evidence>
<accession>A0A1M3KZI2</accession>
<sequence length="155" mass="16195">MKKVFSTALAAIIVLLGASVAKAQSPDQQFGFGFTAGQALGGHLVYAISPAIHIGTGVGLRIQDGSNEFHLTPYGKFLFAGSKELKPYIIAQFGLATGGGTTRTGLGAGFGGEYFITPNFGLFGQIGVINIQFDPSVTTFGLLEPTVGVEWFFGK</sequence>
<dbReference type="EMBL" id="MKVH01000020">
    <property type="protein sequence ID" value="OJX57959.1"/>
    <property type="molecule type" value="Genomic_DNA"/>
</dbReference>
<proteinExistence type="predicted"/>
<feature type="chain" id="PRO_5013336143" description="Outer membrane protein beta-barrel domain-containing protein" evidence="1">
    <location>
        <begin position="24"/>
        <end position="155"/>
    </location>
</feature>
<feature type="signal peptide" evidence="1">
    <location>
        <begin position="1"/>
        <end position="23"/>
    </location>
</feature>
<evidence type="ECO:0000313" key="2">
    <source>
        <dbReference type="EMBL" id="OJX57959.1"/>
    </source>
</evidence>
<keyword evidence="1" id="KW-0732">Signal</keyword>
<dbReference type="InterPro" id="IPR011250">
    <property type="entry name" value="OMP/PagP_B-barrel"/>
</dbReference>
<reference evidence="2 3" key="1">
    <citation type="submission" date="2016-09" db="EMBL/GenBank/DDBJ databases">
        <title>Genome-resolved meta-omics ties microbial dynamics to process performance in biotechnology for thiocyanate degradation.</title>
        <authorList>
            <person name="Kantor R.S."/>
            <person name="Huddy R.J."/>
            <person name="Iyer R."/>
            <person name="Thomas B.C."/>
            <person name="Brown C.T."/>
            <person name="Anantharaman K."/>
            <person name="Tringe S."/>
            <person name="Hettich R.L."/>
            <person name="Harrison S.T."/>
            <person name="Banfield J.F."/>
        </authorList>
    </citation>
    <scope>NUCLEOTIDE SEQUENCE [LARGE SCALE GENOMIC DNA]</scope>
    <source>
        <strain evidence="2">59-99</strain>
    </source>
</reference>
<organism evidence="2 3">
    <name type="scientific">Candidatus Kapaibacterium thiocyanatum</name>
    <dbReference type="NCBI Taxonomy" id="1895771"/>
    <lineage>
        <taxon>Bacteria</taxon>
        <taxon>Pseudomonadati</taxon>
        <taxon>Candidatus Kapaibacteriota</taxon>
        <taxon>Candidatus Kapaibacteriia</taxon>
        <taxon>Candidatus Kapaibacteriales</taxon>
        <taxon>Candidatus Kapaibacteriaceae</taxon>
        <taxon>Candidatus Kapaibacterium</taxon>
    </lineage>
</organism>
<comment type="caution">
    <text evidence="2">The sequence shown here is derived from an EMBL/GenBank/DDBJ whole genome shotgun (WGS) entry which is preliminary data.</text>
</comment>
<dbReference type="STRING" id="1895771.BGO89_06050"/>
<dbReference type="AlphaFoldDB" id="A0A1M3KZI2"/>